<reference evidence="1 2" key="1">
    <citation type="submission" date="2024-01" db="EMBL/GenBank/DDBJ databases">
        <title>The complete chloroplast genome sequence of Lithospermum erythrorhizon: insights into the phylogenetic relationship among Boraginaceae species and the maternal lineages of purple gromwells.</title>
        <authorList>
            <person name="Okada T."/>
            <person name="Watanabe K."/>
        </authorList>
    </citation>
    <scope>NUCLEOTIDE SEQUENCE [LARGE SCALE GENOMIC DNA]</scope>
</reference>
<name>A0AAV3Q628_LITER</name>
<dbReference type="SUPFAM" id="SSF56219">
    <property type="entry name" value="DNase I-like"/>
    <property type="match status" value="1"/>
</dbReference>
<dbReference type="Proteomes" id="UP001454036">
    <property type="component" value="Unassembled WGS sequence"/>
</dbReference>
<evidence type="ECO:0000313" key="2">
    <source>
        <dbReference type="Proteomes" id="UP001454036"/>
    </source>
</evidence>
<dbReference type="InterPro" id="IPR036691">
    <property type="entry name" value="Endo/exonu/phosph_ase_sf"/>
</dbReference>
<dbReference type="Gene3D" id="3.60.10.10">
    <property type="entry name" value="Endonuclease/exonuclease/phosphatase"/>
    <property type="match status" value="1"/>
</dbReference>
<evidence type="ECO:0008006" key="3">
    <source>
        <dbReference type="Google" id="ProtNLM"/>
    </source>
</evidence>
<comment type="caution">
    <text evidence="1">The sequence shown here is derived from an EMBL/GenBank/DDBJ whole genome shotgun (WGS) entry which is preliminary data.</text>
</comment>
<gene>
    <name evidence="1" type="ORF">LIER_15078</name>
</gene>
<keyword evidence="2" id="KW-1185">Reference proteome</keyword>
<evidence type="ECO:0000313" key="1">
    <source>
        <dbReference type="EMBL" id="GAA0157923.1"/>
    </source>
</evidence>
<organism evidence="1 2">
    <name type="scientific">Lithospermum erythrorhizon</name>
    <name type="common">Purple gromwell</name>
    <name type="synonym">Lithospermum officinale var. erythrorhizon</name>
    <dbReference type="NCBI Taxonomy" id="34254"/>
    <lineage>
        <taxon>Eukaryota</taxon>
        <taxon>Viridiplantae</taxon>
        <taxon>Streptophyta</taxon>
        <taxon>Embryophyta</taxon>
        <taxon>Tracheophyta</taxon>
        <taxon>Spermatophyta</taxon>
        <taxon>Magnoliopsida</taxon>
        <taxon>eudicotyledons</taxon>
        <taxon>Gunneridae</taxon>
        <taxon>Pentapetalae</taxon>
        <taxon>asterids</taxon>
        <taxon>lamiids</taxon>
        <taxon>Boraginales</taxon>
        <taxon>Boraginaceae</taxon>
        <taxon>Boraginoideae</taxon>
        <taxon>Lithospermeae</taxon>
        <taxon>Lithospermum</taxon>
    </lineage>
</organism>
<dbReference type="AlphaFoldDB" id="A0AAV3Q628"/>
<accession>A0AAV3Q628</accession>
<sequence>MVEIKSYSTHHIKAIIGKGDDPPWRFIGFYGHHETHNRKHSWNLIRLLYGLSVLPTIFIADFNEILSIDEYVSHKRLRPQWQIDSFSRVVKDCEMFDIGYSGYNFTWCNNFISTSFTRARLDRCLASKSWRDRFPSSKLQHLSTNTSDHLPLLLTLGPQSLSSPNHKSRFKFEGGWCLYEESKEIVQETWDKSRPDDSGIQVLESIWNTRLGLLKWKREKLGHVQNTIKAKQALLDSLQQGTITLSSKHQACVLAKDIDRLREVDEVYWCQRSRALWRVKGDRNTAYFHVLSVDRGKINQITAIEDDHGVLQRDMTKIHLVAGSFYKHLFSSQTEGNIIDFNVLPTRHLEDNSQAKLDEMFTNEEVKQCLFSMSGNKSPGPDGMPALFFQHVRDIVGSKICRMVLNALNNGVFLRKFNFTLITLIPKVEHPLSMTQFRPIALCNTVAKIIAKALALRLKKVMPDIISDTQSAFMPERLII</sequence>
<dbReference type="PANTHER" id="PTHR33710:SF62">
    <property type="entry name" value="DUF4283 DOMAIN PROTEIN"/>
    <property type="match status" value="1"/>
</dbReference>
<protein>
    <recommendedName>
        <fullName evidence="3">Reverse transcriptase domain-containing protein</fullName>
    </recommendedName>
</protein>
<dbReference type="PANTHER" id="PTHR33710">
    <property type="entry name" value="BNAC02G09200D PROTEIN"/>
    <property type="match status" value="1"/>
</dbReference>
<proteinExistence type="predicted"/>
<dbReference type="EMBL" id="BAABME010003214">
    <property type="protein sequence ID" value="GAA0157923.1"/>
    <property type="molecule type" value="Genomic_DNA"/>
</dbReference>